<dbReference type="Pfam" id="PF13252">
    <property type="entry name" value="Phage_capsid_3"/>
    <property type="match status" value="1"/>
</dbReference>
<dbReference type="Proteomes" id="UP000535406">
    <property type="component" value="Unassembled WGS sequence"/>
</dbReference>
<gene>
    <name evidence="1" type="ORF">HNQ66_000187</name>
</gene>
<name>A0A7W7YR44_9HYPH</name>
<proteinExistence type="predicted"/>
<comment type="caution">
    <text evidence="1">The sequence shown here is derived from an EMBL/GenBank/DDBJ whole genome shotgun (WGS) entry which is preliminary data.</text>
</comment>
<dbReference type="NCBIfam" id="TIGR04387">
    <property type="entry name" value="capsid_maj_N4"/>
    <property type="match status" value="1"/>
</dbReference>
<dbReference type="InterPro" id="IPR025267">
    <property type="entry name" value="ORF017-like"/>
</dbReference>
<organism evidence="1 2">
    <name type="scientific">Shinella fusca</name>
    <dbReference type="NCBI Taxonomy" id="544480"/>
    <lineage>
        <taxon>Bacteria</taxon>
        <taxon>Pseudomonadati</taxon>
        <taxon>Pseudomonadota</taxon>
        <taxon>Alphaproteobacteria</taxon>
        <taxon>Hyphomicrobiales</taxon>
        <taxon>Rhizobiaceae</taxon>
        <taxon>Shinella</taxon>
    </lineage>
</organism>
<reference evidence="1 2" key="1">
    <citation type="submission" date="2020-08" db="EMBL/GenBank/DDBJ databases">
        <title>Genomic Encyclopedia of Type Strains, Phase IV (KMG-IV): sequencing the most valuable type-strain genomes for metagenomic binning, comparative biology and taxonomic classification.</title>
        <authorList>
            <person name="Goeker M."/>
        </authorList>
    </citation>
    <scope>NUCLEOTIDE SEQUENCE [LARGE SCALE GENOMIC DNA]</scope>
    <source>
        <strain evidence="1 2">DSM 21319</strain>
    </source>
</reference>
<evidence type="ECO:0000313" key="2">
    <source>
        <dbReference type="Proteomes" id="UP000535406"/>
    </source>
</evidence>
<evidence type="ECO:0000313" key="1">
    <source>
        <dbReference type="EMBL" id="MBB5040809.1"/>
    </source>
</evidence>
<keyword evidence="2" id="KW-1185">Reference proteome</keyword>
<dbReference type="AlphaFoldDB" id="A0A7W7YR44"/>
<dbReference type="EMBL" id="JACHIK010000001">
    <property type="protein sequence ID" value="MBB5040809.1"/>
    <property type="molecule type" value="Genomic_DNA"/>
</dbReference>
<accession>A0A7W7YR44</accession>
<dbReference type="RefSeq" id="WP_184139935.1">
    <property type="nucleotide sequence ID" value="NZ_JACHIK010000001.1"/>
</dbReference>
<protein>
    <submittedName>
        <fullName evidence="1">N4-gp56 family major capsid protein</fullName>
    </submittedName>
</protein>
<sequence length="367" mass="39996">MAQTTFGVNDALAVKLWARRLEYDIIYRSEISALIGTSPNSIIHLKTETSKESGDRVTFPLMKKLTGDGFTEGEIAEGNGESLSLYSDAVTINELGHVVDIPNNGRSIDAQRVPVNLRDAAKVGLRGWKAERMSVTFFNQVCGYTAETRPKFYGFNTIVAPSRQIFVDTAGNNSDGDENLASDDVFSLKYVDYAREMAETASSPLRPINVEGVEGGRDISGGKYVMYLHPYQVTDLRTSTSTGQWLDIQKAALAASDSSKNPIYTDALGEYNNVILRKANHVTQGVNSSTGAAISTVRRAVLLGAQAAAVAFGKGNGPMTYAWNEELIDHKRRLEVSIMSMFGMKKTRFDSQDFGTVVVSSYAAAHT</sequence>